<accession>A0A6B0U7Z2</accession>
<organism evidence="2">
    <name type="scientific">Ixodes ricinus</name>
    <name type="common">Common tick</name>
    <name type="synonym">Acarus ricinus</name>
    <dbReference type="NCBI Taxonomy" id="34613"/>
    <lineage>
        <taxon>Eukaryota</taxon>
        <taxon>Metazoa</taxon>
        <taxon>Ecdysozoa</taxon>
        <taxon>Arthropoda</taxon>
        <taxon>Chelicerata</taxon>
        <taxon>Arachnida</taxon>
        <taxon>Acari</taxon>
        <taxon>Parasitiformes</taxon>
        <taxon>Ixodida</taxon>
        <taxon>Ixodoidea</taxon>
        <taxon>Ixodidae</taxon>
        <taxon>Ixodinae</taxon>
        <taxon>Ixodes</taxon>
    </lineage>
</organism>
<reference evidence="2" key="1">
    <citation type="submission" date="2019-12" db="EMBL/GenBank/DDBJ databases">
        <title>An insight into the sialome of adult female Ixodes ricinus ticks feeding for 6 days.</title>
        <authorList>
            <person name="Perner J."/>
            <person name="Ribeiro J.M.C."/>
        </authorList>
    </citation>
    <scope>NUCLEOTIDE SEQUENCE</scope>
    <source>
        <strain evidence="2">Semi-engorged</strain>
        <tissue evidence="2">Salivary glands</tissue>
    </source>
</reference>
<name>A0A6B0U7Z2_IXORI</name>
<dbReference type="EMBL" id="GIFC01002582">
    <property type="protein sequence ID" value="MXU84665.1"/>
    <property type="molecule type" value="Transcribed_RNA"/>
</dbReference>
<sequence>MRCRMGRAHTESASVFFVLWHLSATSQIFCVPDASTYLYLERLMCSPRAISSEETWVNFFLSILLECEGVGDGAIAVLLALK</sequence>
<protein>
    <submittedName>
        <fullName evidence="2">Putative secreted protein</fullName>
    </submittedName>
</protein>
<proteinExistence type="predicted"/>
<evidence type="ECO:0000256" key="1">
    <source>
        <dbReference type="SAM" id="SignalP"/>
    </source>
</evidence>
<feature type="chain" id="PRO_5025589013" evidence="1">
    <location>
        <begin position="26"/>
        <end position="82"/>
    </location>
</feature>
<feature type="signal peptide" evidence="1">
    <location>
        <begin position="1"/>
        <end position="25"/>
    </location>
</feature>
<evidence type="ECO:0000313" key="2">
    <source>
        <dbReference type="EMBL" id="MXU84665.1"/>
    </source>
</evidence>
<dbReference type="AlphaFoldDB" id="A0A6B0U7Z2"/>
<keyword evidence="1" id="KW-0732">Signal</keyword>